<dbReference type="SUPFAM" id="SSF55874">
    <property type="entry name" value="ATPase domain of HSP90 chaperone/DNA topoisomerase II/histidine kinase"/>
    <property type="match status" value="1"/>
</dbReference>
<dbReference type="RefSeq" id="WP_092991876.1">
    <property type="nucleotide sequence ID" value="NZ_FMWD01000001.1"/>
</dbReference>
<dbReference type="CDD" id="cd00130">
    <property type="entry name" value="PAS"/>
    <property type="match status" value="1"/>
</dbReference>
<dbReference type="InterPro" id="IPR000014">
    <property type="entry name" value="PAS"/>
</dbReference>
<reference evidence="11 12" key="1">
    <citation type="submission" date="2016-10" db="EMBL/GenBank/DDBJ databases">
        <authorList>
            <person name="de Groot N.N."/>
        </authorList>
    </citation>
    <scope>NUCLEOTIDE SEQUENCE [LARGE SCALE GENOMIC DNA]</scope>
    <source>
        <strain evidence="11 12">HLD2</strain>
    </source>
</reference>
<dbReference type="STRING" id="415747.SAMN03097708_00306"/>
<evidence type="ECO:0000259" key="10">
    <source>
        <dbReference type="PROSITE" id="PS50113"/>
    </source>
</evidence>
<keyword evidence="5" id="KW-0418">Kinase</keyword>
<name>A0A1G5PLN3_9GAMM</name>
<dbReference type="CDD" id="cd00082">
    <property type="entry name" value="HisKA"/>
    <property type="match status" value="1"/>
</dbReference>
<dbReference type="InterPro" id="IPR035965">
    <property type="entry name" value="PAS-like_dom_sf"/>
</dbReference>
<evidence type="ECO:0000256" key="5">
    <source>
        <dbReference type="ARBA" id="ARBA00022777"/>
    </source>
</evidence>
<dbReference type="CDD" id="cd00075">
    <property type="entry name" value="HATPase"/>
    <property type="match status" value="1"/>
</dbReference>
<evidence type="ECO:0000256" key="3">
    <source>
        <dbReference type="ARBA" id="ARBA00022553"/>
    </source>
</evidence>
<keyword evidence="7" id="KW-0812">Transmembrane</keyword>
<keyword evidence="12" id="KW-1185">Reference proteome</keyword>
<evidence type="ECO:0000313" key="11">
    <source>
        <dbReference type="EMBL" id="SCZ49969.1"/>
    </source>
</evidence>
<dbReference type="Gene3D" id="1.10.287.130">
    <property type="match status" value="1"/>
</dbReference>
<dbReference type="EMBL" id="FMWD01000001">
    <property type="protein sequence ID" value="SCZ49969.1"/>
    <property type="molecule type" value="Genomic_DNA"/>
</dbReference>
<dbReference type="PANTHER" id="PTHR42878:SF15">
    <property type="entry name" value="BACTERIOPHYTOCHROME"/>
    <property type="match status" value="1"/>
</dbReference>
<dbReference type="InterPro" id="IPR000700">
    <property type="entry name" value="PAS-assoc_C"/>
</dbReference>
<dbReference type="NCBIfam" id="TIGR00229">
    <property type="entry name" value="sensory_box"/>
    <property type="match status" value="1"/>
</dbReference>
<dbReference type="InterPro" id="IPR036890">
    <property type="entry name" value="HATPase_C_sf"/>
</dbReference>
<sequence>METPAGNLIYFIYGLAFILMGLSIAVQPRLESDFALARPLPFLAAFGILHGVHEWMEVWHVDEGSPAARQTAAGFLAVSFLPLQEFGRRLVRLSSPAAGRWQRVAEWCTHPIWYLPVALLLAQLALNFEPHDFAVATRYLLAFPGALTSAIGLLLYYRSEADRLHPMGLKRYFYSAAGGFAGYAVAAGLLVPPADFFPANRYSSEYFFDAAEDSVVGLRTLFAIVAAVSLGLILRMFRAEVRLGVERAIEHASHCLSELTEVTQRHEQILRIAGSGLVGINRKGRCVFANPTTLEVLGFPEAELIGRPCTEVIRCYDAKGELKNCPFCEALRTRKPTHRSEMLFIRRDGTSVPVEFVAEPVDEPGELDGGLVLSFIDISQRWKAEQRLRYTTSSLQEKTRKLERANADLEQYAYIAAHDLKAPIRAVSMLVTVIEEDFQHRDPQSLSKHAGLLRERVTRMDRLINDLLRYARAGSVNDPPEPVDTRAMVHELIHFLALPSSFRIEVDAAMPSLVTWRTPLSQIFANLLGNAVAHHDRENGHIRVTAHPCGKFYEFEVSDDGPGIREEHRETILQVFQVLNPGEGTQHSGLGLALVKKLVESHEGELFVESGESRGATFRFTWPVAANSLADAVPPADNRSQRISEV</sequence>
<dbReference type="PROSITE" id="PS50109">
    <property type="entry name" value="HIS_KIN"/>
    <property type="match status" value="1"/>
</dbReference>
<keyword evidence="3" id="KW-0597">Phosphoprotein</keyword>
<dbReference type="PROSITE" id="PS50112">
    <property type="entry name" value="PAS"/>
    <property type="match status" value="1"/>
</dbReference>
<dbReference type="InterPro" id="IPR003594">
    <property type="entry name" value="HATPase_dom"/>
</dbReference>
<accession>A0A1G5PLN3</accession>
<organism evidence="11 12">
    <name type="scientific">Thiohalomonas denitrificans</name>
    <dbReference type="NCBI Taxonomy" id="415747"/>
    <lineage>
        <taxon>Bacteria</taxon>
        <taxon>Pseudomonadati</taxon>
        <taxon>Pseudomonadota</taxon>
        <taxon>Gammaproteobacteria</taxon>
        <taxon>Thiohalomonadales</taxon>
        <taxon>Thiohalomonadaceae</taxon>
        <taxon>Thiohalomonas</taxon>
    </lineage>
</organism>
<dbReference type="Gene3D" id="3.30.450.20">
    <property type="entry name" value="PAS domain"/>
    <property type="match status" value="1"/>
</dbReference>
<evidence type="ECO:0000256" key="4">
    <source>
        <dbReference type="ARBA" id="ARBA00022679"/>
    </source>
</evidence>
<dbReference type="PANTHER" id="PTHR42878">
    <property type="entry name" value="TWO-COMPONENT HISTIDINE KINASE"/>
    <property type="match status" value="1"/>
</dbReference>
<evidence type="ECO:0000256" key="2">
    <source>
        <dbReference type="ARBA" id="ARBA00012438"/>
    </source>
</evidence>
<dbReference type="SMART" id="SM00387">
    <property type="entry name" value="HATPase_c"/>
    <property type="match status" value="1"/>
</dbReference>
<dbReference type="Pfam" id="PF13426">
    <property type="entry name" value="PAS_9"/>
    <property type="match status" value="1"/>
</dbReference>
<evidence type="ECO:0000313" key="12">
    <source>
        <dbReference type="Proteomes" id="UP000199648"/>
    </source>
</evidence>
<feature type="transmembrane region" description="Helical" evidence="7">
    <location>
        <begin position="140"/>
        <end position="159"/>
    </location>
</feature>
<comment type="catalytic activity">
    <reaction evidence="1">
        <text>ATP + protein L-histidine = ADP + protein N-phospho-L-histidine.</text>
        <dbReference type="EC" id="2.7.13.3"/>
    </reaction>
</comment>
<dbReference type="GO" id="GO:0007234">
    <property type="term" value="P:osmosensory signaling via phosphorelay pathway"/>
    <property type="evidence" value="ECO:0007669"/>
    <property type="project" value="TreeGrafter"/>
</dbReference>
<evidence type="ECO:0000259" key="9">
    <source>
        <dbReference type="PROSITE" id="PS50112"/>
    </source>
</evidence>
<dbReference type="InterPro" id="IPR005467">
    <property type="entry name" value="His_kinase_dom"/>
</dbReference>
<evidence type="ECO:0000259" key="8">
    <source>
        <dbReference type="PROSITE" id="PS50109"/>
    </source>
</evidence>
<feature type="transmembrane region" description="Helical" evidence="7">
    <location>
        <begin position="6"/>
        <end position="26"/>
    </location>
</feature>
<dbReference type="Gene3D" id="3.30.565.10">
    <property type="entry name" value="Histidine kinase-like ATPase, C-terminal domain"/>
    <property type="match status" value="1"/>
</dbReference>
<keyword evidence="4" id="KW-0808">Transferase</keyword>
<dbReference type="PRINTS" id="PR00344">
    <property type="entry name" value="BCTRLSENSOR"/>
</dbReference>
<dbReference type="Pfam" id="PF02518">
    <property type="entry name" value="HATPase_c"/>
    <property type="match status" value="1"/>
</dbReference>
<dbReference type="SMART" id="SM00388">
    <property type="entry name" value="HisKA"/>
    <property type="match status" value="1"/>
</dbReference>
<evidence type="ECO:0000256" key="1">
    <source>
        <dbReference type="ARBA" id="ARBA00000085"/>
    </source>
</evidence>
<feature type="transmembrane region" description="Helical" evidence="7">
    <location>
        <begin position="214"/>
        <end position="234"/>
    </location>
</feature>
<evidence type="ECO:0000256" key="7">
    <source>
        <dbReference type="SAM" id="Phobius"/>
    </source>
</evidence>
<dbReference type="InterPro" id="IPR003661">
    <property type="entry name" value="HisK_dim/P_dom"/>
</dbReference>
<feature type="domain" description="PAS" evidence="9">
    <location>
        <begin position="262"/>
        <end position="307"/>
    </location>
</feature>
<dbReference type="InterPro" id="IPR050351">
    <property type="entry name" value="BphY/WalK/GraS-like"/>
</dbReference>
<dbReference type="InterPro" id="IPR036097">
    <property type="entry name" value="HisK_dim/P_sf"/>
</dbReference>
<dbReference type="EC" id="2.7.13.3" evidence="2"/>
<dbReference type="SMART" id="SM00091">
    <property type="entry name" value="PAS"/>
    <property type="match status" value="1"/>
</dbReference>
<dbReference type="GO" id="GO:0030295">
    <property type="term" value="F:protein kinase activator activity"/>
    <property type="evidence" value="ECO:0007669"/>
    <property type="project" value="TreeGrafter"/>
</dbReference>
<dbReference type="AlphaFoldDB" id="A0A1G5PLN3"/>
<protein>
    <recommendedName>
        <fullName evidence="2">histidine kinase</fullName>
        <ecNumber evidence="2">2.7.13.3</ecNumber>
    </recommendedName>
</protein>
<dbReference type="Pfam" id="PF00512">
    <property type="entry name" value="HisKA"/>
    <property type="match status" value="1"/>
</dbReference>
<feature type="transmembrane region" description="Helical" evidence="7">
    <location>
        <begin position="171"/>
        <end position="194"/>
    </location>
</feature>
<dbReference type="Proteomes" id="UP000199648">
    <property type="component" value="Unassembled WGS sequence"/>
</dbReference>
<dbReference type="OrthoDB" id="7051794at2"/>
<feature type="domain" description="Histidine kinase" evidence="8">
    <location>
        <begin position="415"/>
        <end position="626"/>
    </location>
</feature>
<proteinExistence type="predicted"/>
<feature type="domain" description="PAC" evidence="10">
    <location>
        <begin position="338"/>
        <end position="390"/>
    </location>
</feature>
<feature type="transmembrane region" description="Helical" evidence="7">
    <location>
        <begin position="112"/>
        <end position="128"/>
    </location>
</feature>
<dbReference type="InterPro" id="IPR004358">
    <property type="entry name" value="Sig_transdc_His_kin-like_C"/>
</dbReference>
<dbReference type="SUPFAM" id="SSF55785">
    <property type="entry name" value="PYP-like sensor domain (PAS domain)"/>
    <property type="match status" value="1"/>
</dbReference>
<dbReference type="SUPFAM" id="SSF47384">
    <property type="entry name" value="Homodimeric domain of signal transducing histidine kinase"/>
    <property type="match status" value="1"/>
</dbReference>
<dbReference type="GO" id="GO:0000155">
    <property type="term" value="F:phosphorelay sensor kinase activity"/>
    <property type="evidence" value="ECO:0007669"/>
    <property type="project" value="InterPro"/>
</dbReference>
<dbReference type="GO" id="GO:0016020">
    <property type="term" value="C:membrane"/>
    <property type="evidence" value="ECO:0007669"/>
    <property type="project" value="UniProtKB-SubCell"/>
</dbReference>
<keyword evidence="7" id="KW-1133">Transmembrane helix</keyword>
<evidence type="ECO:0000256" key="6">
    <source>
        <dbReference type="ARBA" id="ARBA00023136"/>
    </source>
</evidence>
<keyword evidence="6 7" id="KW-0472">Membrane</keyword>
<gene>
    <name evidence="11" type="ORF">SAMN03097708_00306</name>
</gene>
<dbReference type="GO" id="GO:0000156">
    <property type="term" value="F:phosphorelay response regulator activity"/>
    <property type="evidence" value="ECO:0007669"/>
    <property type="project" value="TreeGrafter"/>
</dbReference>
<dbReference type="PROSITE" id="PS50113">
    <property type="entry name" value="PAC"/>
    <property type="match status" value="1"/>
</dbReference>